<reference evidence="3" key="1">
    <citation type="journal article" date="2019" name="Int. J. Syst. Evol. Microbiol.">
        <title>The Global Catalogue of Microorganisms (GCM) 10K type strain sequencing project: providing services to taxonomists for standard genome sequencing and annotation.</title>
        <authorList>
            <consortium name="The Broad Institute Genomics Platform"/>
            <consortium name="The Broad Institute Genome Sequencing Center for Infectious Disease"/>
            <person name="Wu L."/>
            <person name="Ma J."/>
        </authorList>
    </citation>
    <scope>NUCLEOTIDE SEQUENCE [LARGE SCALE GENOMIC DNA]</scope>
    <source>
        <strain evidence="3">CGMCC 4.7177</strain>
    </source>
</reference>
<keyword evidence="1" id="KW-0812">Transmembrane</keyword>
<comment type="caution">
    <text evidence="2">The sequence shown here is derived from an EMBL/GenBank/DDBJ whole genome shotgun (WGS) entry which is preliminary data.</text>
</comment>
<evidence type="ECO:0000256" key="1">
    <source>
        <dbReference type="SAM" id="Phobius"/>
    </source>
</evidence>
<keyword evidence="1" id="KW-0472">Membrane</keyword>
<accession>A0ABW4SGP2</accession>
<gene>
    <name evidence="2" type="ORF">ACFSFY_05905</name>
</gene>
<name>A0ABW4SGP2_9BACL</name>
<keyword evidence="1" id="KW-1133">Transmembrane helix</keyword>
<dbReference type="Proteomes" id="UP001597218">
    <property type="component" value="Unassembled WGS sequence"/>
</dbReference>
<proteinExistence type="predicted"/>
<organism evidence="2 3">
    <name type="scientific">Sporosarcina siberiensis</name>
    <dbReference type="NCBI Taxonomy" id="1365606"/>
    <lineage>
        <taxon>Bacteria</taxon>
        <taxon>Bacillati</taxon>
        <taxon>Bacillota</taxon>
        <taxon>Bacilli</taxon>
        <taxon>Bacillales</taxon>
        <taxon>Caryophanaceae</taxon>
        <taxon>Sporosarcina</taxon>
    </lineage>
</organism>
<dbReference type="RefSeq" id="WP_381536259.1">
    <property type="nucleotide sequence ID" value="NZ_JBHUGI010000014.1"/>
</dbReference>
<protein>
    <submittedName>
        <fullName evidence="2">Uncharacterized protein</fullName>
    </submittedName>
</protein>
<keyword evidence="3" id="KW-1185">Reference proteome</keyword>
<sequence>MKGRVLVIGIIFFVFLAIAIIYYSMTVSIERIENSAEQSIEQVIEKNTGDRNESFQLRSISFNGQASQNRIRALTSIAYSGAFIFQ</sequence>
<dbReference type="EMBL" id="JBHUGI010000014">
    <property type="protein sequence ID" value="MFD1927599.1"/>
    <property type="molecule type" value="Genomic_DNA"/>
</dbReference>
<evidence type="ECO:0000313" key="2">
    <source>
        <dbReference type="EMBL" id="MFD1927599.1"/>
    </source>
</evidence>
<feature type="transmembrane region" description="Helical" evidence="1">
    <location>
        <begin position="6"/>
        <end position="25"/>
    </location>
</feature>
<evidence type="ECO:0000313" key="3">
    <source>
        <dbReference type="Proteomes" id="UP001597218"/>
    </source>
</evidence>